<dbReference type="OrthoDB" id="5981853at2759"/>
<sequence length="584" mass="63892">MNKCKNVPLQEDRSSRGNSCAMDNSSGDDYDPGPLPSLTDPSSQSSESQAKDSTVPSSSDSPPDSRPSRSSSPSRSSLLADLPPFCQVAEPYFQWNNISGRKCIKLIDKCYDRAVHWIPNLFKVPHGKSGKSFVQELSLLFRAYAEASAKESIALKAAFLFPLLVLQKPFRNHADALDRRLQLWQDGSFDLLLKEGETIQKNLRAGFRPPKGDLAELFSKLIFQGKVKAALRLLNRSDSRAGQPLSLDAPVSSSDPSVSVRDKLLEKHPAPAPSHPSYSLLTSTPPPNHDPHFIEFHRIDGGLIRAMLMRMDGAAGPSGMDVAHWKKVCTSFSRHSDDLCSSIAMVARKMCSEYVDPHSISALVSSRLIALDKNPGVRPIGIGEVVRRVIGKAILSVIKYDIVDVTGCSQLCTGVSSPCEAIVHTVRKVLESDEVEGLLLIDASNAFNSLNRSLALRNILHLCPSLGRILINLYRMESNLFIGSDTLLSREGTTQGDPLAMVMYAIASIPLIRDLSSIGSVKQFWYADDASGAGSLKGLRKWWDRIGEVGSYYGYWPNAVKSSLLVSPNMYEEACAIFAGTNVK</sequence>
<protein>
    <recommendedName>
        <fullName evidence="3">Reverse transcriptase domain-containing protein</fullName>
    </recommendedName>
</protein>
<name>A0A1X7SU26_AMPQE</name>
<feature type="compositionally biased region" description="Polar residues" evidence="1">
    <location>
        <begin position="16"/>
        <end position="25"/>
    </location>
</feature>
<dbReference type="InParanoid" id="A0A1X7SU26"/>
<dbReference type="eggNOG" id="ENOG502S9D9">
    <property type="taxonomic scope" value="Eukaryota"/>
</dbReference>
<evidence type="ECO:0000256" key="1">
    <source>
        <dbReference type="SAM" id="MobiDB-lite"/>
    </source>
</evidence>
<dbReference type="EnsemblMetazoa" id="Aqu2.1.05649_001">
    <property type="protein sequence ID" value="Aqu2.1.05649_001"/>
    <property type="gene ID" value="Aqu2.1.05649"/>
</dbReference>
<feature type="region of interest" description="Disordered" evidence="1">
    <location>
        <begin position="1"/>
        <end position="76"/>
    </location>
</feature>
<proteinExistence type="predicted"/>
<dbReference type="OMA" id="DNCAMAF"/>
<reference evidence="2" key="1">
    <citation type="submission" date="2017-05" db="UniProtKB">
        <authorList>
            <consortium name="EnsemblMetazoa"/>
        </authorList>
    </citation>
    <scope>IDENTIFICATION</scope>
</reference>
<organism evidence="2">
    <name type="scientific">Amphimedon queenslandica</name>
    <name type="common">Sponge</name>
    <dbReference type="NCBI Taxonomy" id="400682"/>
    <lineage>
        <taxon>Eukaryota</taxon>
        <taxon>Metazoa</taxon>
        <taxon>Porifera</taxon>
        <taxon>Demospongiae</taxon>
        <taxon>Heteroscleromorpha</taxon>
        <taxon>Haplosclerida</taxon>
        <taxon>Niphatidae</taxon>
        <taxon>Amphimedon</taxon>
    </lineage>
</organism>
<accession>A0A1X7SU26</accession>
<evidence type="ECO:0000313" key="2">
    <source>
        <dbReference type="EnsemblMetazoa" id="Aqu2.1.05649_001"/>
    </source>
</evidence>
<dbReference type="AlphaFoldDB" id="A0A1X7SU26"/>
<evidence type="ECO:0008006" key="3">
    <source>
        <dbReference type="Google" id="ProtNLM"/>
    </source>
</evidence>
<feature type="compositionally biased region" description="Low complexity" evidence="1">
    <location>
        <begin position="36"/>
        <end position="76"/>
    </location>
</feature>